<name>A0A2U1ZSC3_9MICO</name>
<proteinExistence type="predicted"/>
<dbReference type="PROSITE" id="PS50932">
    <property type="entry name" value="HTH_LACI_2"/>
    <property type="match status" value="1"/>
</dbReference>
<dbReference type="Proteomes" id="UP000245166">
    <property type="component" value="Unassembled WGS sequence"/>
</dbReference>
<dbReference type="InterPro" id="IPR000843">
    <property type="entry name" value="HTH_LacI"/>
</dbReference>
<dbReference type="PANTHER" id="PTHR30146:SF109">
    <property type="entry name" value="HTH-TYPE TRANSCRIPTIONAL REGULATOR GALS"/>
    <property type="match status" value="1"/>
</dbReference>
<keyword evidence="7" id="KW-1185">Reference proteome</keyword>
<evidence type="ECO:0000259" key="4">
    <source>
        <dbReference type="PROSITE" id="PS50932"/>
    </source>
</evidence>
<dbReference type="RefSeq" id="WP_109228259.1">
    <property type="nucleotide sequence ID" value="NZ_PYHR01000002.1"/>
</dbReference>
<keyword evidence="2" id="KW-0238">DNA-binding</keyword>
<evidence type="ECO:0000256" key="3">
    <source>
        <dbReference type="ARBA" id="ARBA00023163"/>
    </source>
</evidence>
<dbReference type="PROSITE" id="PS50943">
    <property type="entry name" value="HTH_CROC1"/>
    <property type="match status" value="1"/>
</dbReference>
<feature type="domain" description="HTH lacI-type" evidence="4">
    <location>
        <begin position="13"/>
        <end position="67"/>
    </location>
</feature>
<dbReference type="GO" id="GO:0003700">
    <property type="term" value="F:DNA-binding transcription factor activity"/>
    <property type="evidence" value="ECO:0007669"/>
    <property type="project" value="TreeGrafter"/>
</dbReference>
<dbReference type="CDD" id="cd01574">
    <property type="entry name" value="PBP1_LacI"/>
    <property type="match status" value="1"/>
</dbReference>
<dbReference type="InterPro" id="IPR046335">
    <property type="entry name" value="LacI/GalR-like_sensor"/>
</dbReference>
<evidence type="ECO:0000313" key="6">
    <source>
        <dbReference type="EMBL" id="PWD49876.1"/>
    </source>
</evidence>
<keyword evidence="1" id="KW-0805">Transcription regulation</keyword>
<keyword evidence="3" id="KW-0804">Transcription</keyword>
<evidence type="ECO:0000313" key="7">
    <source>
        <dbReference type="Proteomes" id="UP000245166"/>
    </source>
</evidence>
<feature type="domain" description="HTH cro/C1-type" evidence="5">
    <location>
        <begin position="14"/>
        <end position="57"/>
    </location>
</feature>
<sequence length="343" mass="36426">MTTESTRGTRKPATIYDIAREAGVSHQTVSRYIRGYAGIMPATREKVAQAIQTLDYRPNLTARSLTTGRSHRIGALTHELGQVGPSHIVQGASDAAREAGYLLDIVALDASDPAAIQSALTLLMQHDLAGILALVSTDEMRRAFDRTQFVVPAVVAGESDESVAATRSQLTAVGVPALLTHLAELGHRQVIHIAGPDAWSAARNRSRAFEAAAETLGVTIVRTVQGDWSASSGYEAIIGLDPATIPTALVAANDQMALGAMLALSEHGLRVPEDVSVTGIDDIPEAAYLNPPLTTLRLDFHADGAEAVTRLVDTIEGRETRAPHGLVSELVLRRSTAPSKTRN</sequence>
<evidence type="ECO:0000256" key="1">
    <source>
        <dbReference type="ARBA" id="ARBA00023015"/>
    </source>
</evidence>
<dbReference type="Gene3D" id="1.10.260.40">
    <property type="entry name" value="lambda repressor-like DNA-binding domains"/>
    <property type="match status" value="1"/>
</dbReference>
<reference evidence="6 7" key="1">
    <citation type="submission" date="2018-03" db="EMBL/GenBank/DDBJ databases">
        <title>Genome assembly of novel Miniimonas species PCH200.</title>
        <authorList>
            <person name="Thakur V."/>
            <person name="Kumar V."/>
            <person name="Singh D."/>
        </authorList>
    </citation>
    <scope>NUCLEOTIDE SEQUENCE [LARGE SCALE GENOMIC DNA]</scope>
    <source>
        <strain evidence="6 7">PCH200</strain>
    </source>
</reference>
<dbReference type="GO" id="GO:0000976">
    <property type="term" value="F:transcription cis-regulatory region binding"/>
    <property type="evidence" value="ECO:0007669"/>
    <property type="project" value="TreeGrafter"/>
</dbReference>
<dbReference type="OrthoDB" id="9785139at2"/>
<dbReference type="Gene3D" id="3.40.50.2300">
    <property type="match status" value="2"/>
</dbReference>
<dbReference type="CDD" id="cd01392">
    <property type="entry name" value="HTH_LacI"/>
    <property type="match status" value="1"/>
</dbReference>
<dbReference type="PANTHER" id="PTHR30146">
    <property type="entry name" value="LACI-RELATED TRANSCRIPTIONAL REPRESSOR"/>
    <property type="match status" value="1"/>
</dbReference>
<dbReference type="InterPro" id="IPR010982">
    <property type="entry name" value="Lambda_DNA-bd_dom_sf"/>
</dbReference>
<dbReference type="InterPro" id="IPR028082">
    <property type="entry name" value="Peripla_BP_I"/>
</dbReference>
<dbReference type="SUPFAM" id="SSF53822">
    <property type="entry name" value="Periplasmic binding protein-like I"/>
    <property type="match status" value="1"/>
</dbReference>
<protein>
    <submittedName>
        <fullName evidence="6">LacI family transcriptional regulator</fullName>
    </submittedName>
</protein>
<dbReference type="PROSITE" id="PS00356">
    <property type="entry name" value="HTH_LACI_1"/>
    <property type="match status" value="1"/>
</dbReference>
<dbReference type="Pfam" id="PF00356">
    <property type="entry name" value="LacI"/>
    <property type="match status" value="1"/>
</dbReference>
<comment type="caution">
    <text evidence="6">The sequence shown here is derived from an EMBL/GenBank/DDBJ whole genome shotgun (WGS) entry which is preliminary data.</text>
</comment>
<accession>A0A2U1ZSC3</accession>
<dbReference type="SMART" id="SM00354">
    <property type="entry name" value="HTH_LACI"/>
    <property type="match status" value="1"/>
</dbReference>
<organism evidence="6 7">
    <name type="scientific">Serinibacter arcticus</name>
    <dbReference type="NCBI Taxonomy" id="1655435"/>
    <lineage>
        <taxon>Bacteria</taxon>
        <taxon>Bacillati</taxon>
        <taxon>Actinomycetota</taxon>
        <taxon>Actinomycetes</taxon>
        <taxon>Micrococcales</taxon>
        <taxon>Beutenbergiaceae</taxon>
        <taxon>Serinibacter</taxon>
    </lineage>
</organism>
<dbReference type="SUPFAM" id="SSF47413">
    <property type="entry name" value="lambda repressor-like DNA-binding domains"/>
    <property type="match status" value="1"/>
</dbReference>
<dbReference type="AlphaFoldDB" id="A0A2U1ZSC3"/>
<evidence type="ECO:0000256" key="2">
    <source>
        <dbReference type="ARBA" id="ARBA00023125"/>
    </source>
</evidence>
<dbReference type="Pfam" id="PF13377">
    <property type="entry name" value="Peripla_BP_3"/>
    <property type="match status" value="1"/>
</dbReference>
<dbReference type="InterPro" id="IPR001387">
    <property type="entry name" value="Cro/C1-type_HTH"/>
</dbReference>
<evidence type="ECO:0000259" key="5">
    <source>
        <dbReference type="PROSITE" id="PS50943"/>
    </source>
</evidence>
<gene>
    <name evidence="6" type="ORF">C8046_03430</name>
</gene>
<dbReference type="EMBL" id="PYHR01000002">
    <property type="protein sequence ID" value="PWD49876.1"/>
    <property type="molecule type" value="Genomic_DNA"/>
</dbReference>